<protein>
    <submittedName>
        <fullName evidence="2">Uncharacterized protein</fullName>
    </submittedName>
</protein>
<reference evidence="2 3" key="1">
    <citation type="journal article" date="2018" name="Nat. Ecol. Evol.">
        <title>Pezizomycetes genomes reveal the molecular basis of ectomycorrhizal truffle lifestyle.</title>
        <authorList>
            <person name="Murat C."/>
            <person name="Payen T."/>
            <person name="Noel B."/>
            <person name="Kuo A."/>
            <person name="Morin E."/>
            <person name="Chen J."/>
            <person name="Kohler A."/>
            <person name="Krizsan K."/>
            <person name="Balestrini R."/>
            <person name="Da Silva C."/>
            <person name="Montanini B."/>
            <person name="Hainaut M."/>
            <person name="Levati E."/>
            <person name="Barry K.W."/>
            <person name="Belfiori B."/>
            <person name="Cichocki N."/>
            <person name="Clum A."/>
            <person name="Dockter R.B."/>
            <person name="Fauchery L."/>
            <person name="Guy J."/>
            <person name="Iotti M."/>
            <person name="Le Tacon F."/>
            <person name="Lindquist E.A."/>
            <person name="Lipzen A."/>
            <person name="Malagnac F."/>
            <person name="Mello A."/>
            <person name="Molinier V."/>
            <person name="Miyauchi S."/>
            <person name="Poulain J."/>
            <person name="Riccioni C."/>
            <person name="Rubini A."/>
            <person name="Sitrit Y."/>
            <person name="Splivallo R."/>
            <person name="Traeger S."/>
            <person name="Wang M."/>
            <person name="Zifcakova L."/>
            <person name="Wipf D."/>
            <person name="Zambonelli A."/>
            <person name="Paolocci F."/>
            <person name="Nowrousian M."/>
            <person name="Ottonello S."/>
            <person name="Baldrian P."/>
            <person name="Spatafora J.W."/>
            <person name="Henrissat B."/>
            <person name="Nagy L.G."/>
            <person name="Aury J.M."/>
            <person name="Wincker P."/>
            <person name="Grigoriev I.V."/>
            <person name="Bonfante P."/>
            <person name="Martin F.M."/>
        </authorList>
    </citation>
    <scope>NUCLEOTIDE SEQUENCE [LARGE SCALE GENOMIC DNA]</scope>
    <source>
        <strain evidence="2 3">120613-1</strain>
    </source>
</reference>
<feature type="region of interest" description="Disordered" evidence="1">
    <location>
        <begin position="152"/>
        <end position="171"/>
    </location>
</feature>
<evidence type="ECO:0000313" key="2">
    <source>
        <dbReference type="EMBL" id="RPA91595.1"/>
    </source>
</evidence>
<accession>A0A3N4J0E7</accession>
<dbReference type="AlphaFoldDB" id="A0A3N4J0E7"/>
<feature type="region of interest" description="Disordered" evidence="1">
    <location>
        <begin position="16"/>
        <end position="52"/>
    </location>
</feature>
<feature type="region of interest" description="Disordered" evidence="1">
    <location>
        <begin position="107"/>
        <end position="131"/>
    </location>
</feature>
<dbReference type="EMBL" id="ML120492">
    <property type="protein sequence ID" value="RPA91595.1"/>
    <property type="molecule type" value="Genomic_DNA"/>
</dbReference>
<name>A0A3N4J0E7_9PEZI</name>
<dbReference type="Proteomes" id="UP000276215">
    <property type="component" value="Unassembled WGS sequence"/>
</dbReference>
<evidence type="ECO:0000256" key="1">
    <source>
        <dbReference type="SAM" id="MobiDB-lite"/>
    </source>
</evidence>
<feature type="compositionally biased region" description="Basic residues" evidence="1">
    <location>
        <begin position="162"/>
        <end position="171"/>
    </location>
</feature>
<sequence>MPTRPTILGIRACSFSSPTSVQGTSTSLTSPNTIIPSPSPYSSSSSSPYKAQCSTSASVYPAPSEYSSSSSYSIAGELLSIQTTGINGRKSFGELAREVQKIVRPPRERARGRGGMKDKRDEKTKGKGGGREILCELGMGRGANRGRTYAGVAKQGTGKDTGKKKGQKKRGKVDVEVEVDVEAGLRRTICTQGQVVSGKDKVCKCDCWKLVPRGGAGAGSVGILGTKMVVCNHFIELLKQRYANEDE</sequence>
<organism evidence="2 3">
    <name type="scientific">Choiromyces venosus 120613-1</name>
    <dbReference type="NCBI Taxonomy" id="1336337"/>
    <lineage>
        <taxon>Eukaryota</taxon>
        <taxon>Fungi</taxon>
        <taxon>Dikarya</taxon>
        <taxon>Ascomycota</taxon>
        <taxon>Pezizomycotina</taxon>
        <taxon>Pezizomycetes</taxon>
        <taxon>Pezizales</taxon>
        <taxon>Tuberaceae</taxon>
        <taxon>Choiromyces</taxon>
    </lineage>
</organism>
<proteinExistence type="predicted"/>
<feature type="compositionally biased region" description="Low complexity" evidence="1">
    <location>
        <begin position="24"/>
        <end position="49"/>
    </location>
</feature>
<evidence type="ECO:0000313" key="3">
    <source>
        <dbReference type="Proteomes" id="UP000276215"/>
    </source>
</evidence>
<gene>
    <name evidence="2" type="ORF">L873DRAFT_1794779</name>
</gene>
<keyword evidence="3" id="KW-1185">Reference proteome</keyword>
<dbReference type="OrthoDB" id="5428368at2759"/>